<feature type="compositionally biased region" description="Polar residues" evidence="1">
    <location>
        <begin position="27"/>
        <end position="43"/>
    </location>
</feature>
<feature type="region of interest" description="Disordered" evidence="1">
    <location>
        <begin position="373"/>
        <end position="397"/>
    </location>
</feature>
<name>A0A177A248_9PEZI</name>
<dbReference type="VEuPathDB" id="FungiDB:GMDG_07026"/>
<feature type="region of interest" description="Disordered" evidence="1">
    <location>
        <begin position="19"/>
        <end position="129"/>
    </location>
</feature>
<feature type="compositionally biased region" description="Polar residues" evidence="1">
    <location>
        <begin position="150"/>
        <end position="160"/>
    </location>
</feature>
<organism evidence="2">
    <name type="scientific">Pseudogymnoascus destructans</name>
    <dbReference type="NCBI Taxonomy" id="655981"/>
    <lineage>
        <taxon>Eukaryota</taxon>
        <taxon>Fungi</taxon>
        <taxon>Dikarya</taxon>
        <taxon>Ascomycota</taxon>
        <taxon>Pezizomycotina</taxon>
        <taxon>Leotiomycetes</taxon>
        <taxon>Thelebolales</taxon>
        <taxon>Thelebolaceae</taxon>
        <taxon>Pseudogymnoascus</taxon>
    </lineage>
</organism>
<feature type="compositionally biased region" description="Polar residues" evidence="1">
    <location>
        <begin position="253"/>
        <end position="267"/>
    </location>
</feature>
<sequence>MPKLPKAFARRKSAANVLDEPLADVPPNQQTFRVFDRANTTNLDGGKPRLNDGSGNIISGRPSTDPERDDNIFSGFSNRGSGTSNSNTVSTADNSSRRSAVSSASSDPKDTTAANGKNNSAPLPATLKGTSKFSLISTGKAFSFGRKHSPGSTPPNTTQEDLSKPLTPAKDDATRSSTLTDSTRSDYSSTNASLKLDSRLSLGGDFAAMFMGTGDRKSAVLDAENRRTQSVSPAEGSTSTARQSGVSRKPLGNVSNERSLTGDTSSYPWGAQKSAEKQRLMFSTSPGPSPSATPPPVPEHDTNGSNNTNSSGVGLRRSSAVRKQSLMAIGDGEDEDAKLMRESINAMRQLNVDETPRARDSWINPSAVDAYNVANTPKPTAPSSNNTTPRARYPATEPQEDGLFDQQTAASANLALQWGEKPITPQSSAPKNKVMTTAQFERYRQEQERQKRHSQGKFPDAKADDDDDAADDTYEDEDDDEEERRKEQAKQRRKQEAHMTVYRQQMMKITGETANPGARLSAVTSQSTPNLQLYADSPGADEEEDEDIPLAILVAHGFPNRGRAPGQLGGMASNPNLRAASQMSGAYPPPPRSVTGGAGERASALPAFARRLPQDPYFGAGLVNSSNRESLALGSGSQYGGTGGGPRAQPGGLVGVIASEERSRAMRRGSTNPAGEYPAMPAGMGLGYSGGARTPGAMPQDPVVMQAQIAAMQAQLQQSMEMQFQFFQMMAGAAPPMQAPPGVQMVPGMMPQGMIPPQGMPAQGAPQLGGMGMGRTSIIGSSLGFGGAFPAGPRSVAGMQRPISMLDPRGAPYAASIAPSERSNVGMPGRYRPVSHMPAENANGVAAPRMSVLAVGGRGPTVTVRPVEGGEEDEDDAWEEMKRQKEKKKSIWRMKREKKGVLVEEVGEMAMFTS</sequence>
<dbReference type="eggNOG" id="ENOG502S93S">
    <property type="taxonomic scope" value="Eukaryota"/>
</dbReference>
<dbReference type="RefSeq" id="XP_024320464.1">
    <property type="nucleotide sequence ID" value="XM_024472052.1"/>
</dbReference>
<dbReference type="EMBL" id="KV441411">
    <property type="protein sequence ID" value="OAF55163.2"/>
    <property type="molecule type" value="Genomic_DNA"/>
</dbReference>
<feature type="compositionally biased region" description="Acidic residues" evidence="1">
    <location>
        <begin position="463"/>
        <end position="482"/>
    </location>
</feature>
<dbReference type="GeneID" id="36291543"/>
<dbReference type="PANTHER" id="PTHR42068:SF1">
    <property type="entry name" value="YALI0B18964P"/>
    <property type="match status" value="1"/>
</dbReference>
<accession>A0A177A248</accession>
<proteinExistence type="predicted"/>
<dbReference type="VEuPathDB" id="FungiDB:GMDG_07027"/>
<feature type="compositionally biased region" description="Polar residues" evidence="1">
    <location>
        <begin position="373"/>
        <end position="389"/>
    </location>
</feature>
<feature type="region of interest" description="Disordered" evidence="1">
    <location>
        <begin position="220"/>
        <end position="322"/>
    </location>
</feature>
<dbReference type="AlphaFoldDB" id="A0A177A248"/>
<gene>
    <name evidence="2" type="ORF">VC83_08503</name>
</gene>
<evidence type="ECO:0000313" key="2">
    <source>
        <dbReference type="EMBL" id="OAF55163.2"/>
    </source>
</evidence>
<dbReference type="Proteomes" id="UP000077154">
    <property type="component" value="Unassembled WGS sequence"/>
</dbReference>
<reference evidence="2" key="1">
    <citation type="submission" date="2016-03" db="EMBL/GenBank/DDBJ databases">
        <title>Updated assembly of Pseudogymnoascus destructans, the fungus causing white-nose syndrome of bats.</title>
        <authorList>
            <person name="Palmer J.M."/>
            <person name="Drees K.P."/>
            <person name="Foster J.T."/>
            <person name="Lindner D.L."/>
        </authorList>
    </citation>
    <scope>NUCLEOTIDE SEQUENCE [LARGE SCALE GENOMIC DNA]</scope>
    <source>
        <strain evidence="2">20631-21</strain>
    </source>
</reference>
<feature type="compositionally biased region" description="Low complexity" evidence="1">
    <location>
        <begin position="303"/>
        <end position="312"/>
    </location>
</feature>
<dbReference type="OrthoDB" id="5396252at2759"/>
<dbReference type="PANTHER" id="PTHR42068">
    <property type="entry name" value="YALI0B18964P"/>
    <property type="match status" value="1"/>
</dbReference>
<feature type="compositionally biased region" description="Polar residues" evidence="1">
    <location>
        <begin position="228"/>
        <end position="246"/>
    </location>
</feature>
<feature type="compositionally biased region" description="Low complexity" evidence="1">
    <location>
        <begin position="74"/>
        <end position="106"/>
    </location>
</feature>
<feature type="compositionally biased region" description="Basic and acidic residues" evidence="1">
    <location>
        <begin position="483"/>
        <end position="497"/>
    </location>
</feature>
<feature type="compositionally biased region" description="Low complexity" evidence="1">
    <location>
        <begin position="175"/>
        <end position="190"/>
    </location>
</feature>
<evidence type="ECO:0000256" key="1">
    <source>
        <dbReference type="SAM" id="MobiDB-lite"/>
    </source>
</evidence>
<feature type="compositionally biased region" description="Pro residues" evidence="1">
    <location>
        <begin position="287"/>
        <end position="297"/>
    </location>
</feature>
<feature type="region of interest" description="Disordered" evidence="1">
    <location>
        <begin position="142"/>
        <end position="198"/>
    </location>
</feature>
<feature type="region of interest" description="Disordered" evidence="1">
    <location>
        <begin position="444"/>
        <end position="500"/>
    </location>
</feature>
<feature type="compositionally biased region" description="Polar residues" evidence="1">
    <location>
        <begin position="112"/>
        <end position="121"/>
    </location>
</feature>
<protein>
    <submittedName>
        <fullName evidence="2">Uncharacterized protein</fullName>
    </submittedName>
</protein>